<organism evidence="2 3">
    <name type="scientific">Phytophthora fragariaefolia</name>
    <dbReference type="NCBI Taxonomy" id="1490495"/>
    <lineage>
        <taxon>Eukaryota</taxon>
        <taxon>Sar</taxon>
        <taxon>Stramenopiles</taxon>
        <taxon>Oomycota</taxon>
        <taxon>Peronosporomycetes</taxon>
        <taxon>Peronosporales</taxon>
        <taxon>Peronosporaceae</taxon>
        <taxon>Phytophthora</taxon>
    </lineage>
</organism>
<proteinExistence type="predicted"/>
<accession>A0A9W7D6C9</accession>
<reference evidence="2" key="1">
    <citation type="submission" date="2023-04" db="EMBL/GenBank/DDBJ databases">
        <title>Phytophthora fragariaefolia NBRC 109709.</title>
        <authorList>
            <person name="Ichikawa N."/>
            <person name="Sato H."/>
            <person name="Tonouchi N."/>
        </authorList>
    </citation>
    <scope>NUCLEOTIDE SEQUENCE</scope>
    <source>
        <strain evidence="2">NBRC 109709</strain>
    </source>
</reference>
<feature type="region of interest" description="Disordered" evidence="1">
    <location>
        <begin position="46"/>
        <end position="85"/>
    </location>
</feature>
<name>A0A9W7D6C9_9STRA</name>
<comment type="caution">
    <text evidence="2">The sequence shown here is derived from an EMBL/GenBank/DDBJ whole genome shotgun (WGS) entry which is preliminary data.</text>
</comment>
<keyword evidence="3" id="KW-1185">Reference proteome</keyword>
<evidence type="ECO:0000313" key="2">
    <source>
        <dbReference type="EMBL" id="GMF60944.1"/>
    </source>
</evidence>
<dbReference type="Proteomes" id="UP001165121">
    <property type="component" value="Unassembled WGS sequence"/>
</dbReference>
<dbReference type="EMBL" id="BSXT01005581">
    <property type="protein sequence ID" value="GMF60944.1"/>
    <property type="molecule type" value="Genomic_DNA"/>
</dbReference>
<dbReference type="OrthoDB" id="127590at2759"/>
<sequence>MSSGNNAFWSFDPTNATTSPVVPPVVSASEATPAPSTLSVSDYFAEHRWPHGPSPMENAGDGAQAPLPRRGPSPFEPNHKWNDGSTGSVCTPRLLGTPNPFPERPAGLLGVRELSEFQVQPQRVVDVSMEEFIVSNSLDEAQSPQIERELQAPASKRPVAQPLLMASVHEYGFNYAIRRRLFAKLLRSC</sequence>
<protein>
    <submittedName>
        <fullName evidence="2">Unnamed protein product</fullName>
    </submittedName>
</protein>
<dbReference type="AlphaFoldDB" id="A0A9W7D6C9"/>
<evidence type="ECO:0000313" key="3">
    <source>
        <dbReference type="Proteomes" id="UP001165121"/>
    </source>
</evidence>
<evidence type="ECO:0000256" key="1">
    <source>
        <dbReference type="SAM" id="MobiDB-lite"/>
    </source>
</evidence>
<gene>
    <name evidence="2" type="ORF">Pfra01_002650900</name>
</gene>